<reference evidence="1" key="1">
    <citation type="journal article" date="2021" name="Microbiology">
        <title>Metagenomic Analysis of the Microbial Community in the Underground Coal Fire Area (Kemerovo Region, Russia) Revealed Predominance of Thermophilic Members of the Phyla Deinococcus-thermus, Aquificae, and Firmicutes.</title>
        <authorList>
            <person name="Kadnikov V."/>
            <person name="Mardanov A.V."/>
            <person name="Beletsky A.V."/>
            <person name="Karnachuk O.V."/>
            <person name="Ravin N.V."/>
        </authorList>
    </citation>
    <scope>NUCLEOTIDE SEQUENCE</scope>
    <source>
        <strain evidence="1">RBS10-49</strain>
    </source>
</reference>
<proteinExistence type="predicted"/>
<evidence type="ECO:0000313" key="1">
    <source>
        <dbReference type="EMBL" id="MBT9281152.1"/>
    </source>
</evidence>
<organism evidence="1 2">
    <name type="scientific">Hydrogenibacillus schlegelii</name>
    <name type="common">Bacillus schlegelii</name>
    <dbReference type="NCBI Taxonomy" id="1484"/>
    <lineage>
        <taxon>Bacteria</taxon>
        <taxon>Bacillati</taxon>
        <taxon>Bacillota</taxon>
        <taxon>Bacilli</taxon>
        <taxon>Bacillales</taxon>
        <taxon>Bacillales Family X. Incertae Sedis</taxon>
        <taxon>Hydrogenibacillus</taxon>
    </lineage>
</organism>
<accession>A0A947G772</accession>
<dbReference type="EMBL" id="JAHHQF010000020">
    <property type="protein sequence ID" value="MBT9281152.1"/>
    <property type="molecule type" value="Genomic_DNA"/>
</dbReference>
<dbReference type="Proteomes" id="UP000748108">
    <property type="component" value="Unassembled WGS sequence"/>
</dbReference>
<sequence>MLIEEERIDPREFYFDGEPGWRQNLRRCIIRENGKWKVFYTERGEEHDVQFFDTEEEAVQYFYDWAMDDKEYIGEATDEEIEKWKRFQEWWEVAKNRKVRTVGELKRVLIEEERLHPKDFHFQGEPDYGKIESWHIVFEDGKWRVYFYGQDGLKYHYREYDREEDACQYLYRWAIEFAELADKISDEEFAEWKKREGR</sequence>
<gene>
    <name evidence="1" type="ORF">KM312_00515</name>
</gene>
<name>A0A947G772_HYDSH</name>
<dbReference type="AlphaFoldDB" id="A0A947G772"/>
<evidence type="ECO:0000313" key="2">
    <source>
        <dbReference type="Proteomes" id="UP000748108"/>
    </source>
</evidence>
<comment type="caution">
    <text evidence="1">The sequence shown here is derived from an EMBL/GenBank/DDBJ whole genome shotgun (WGS) entry which is preliminary data.</text>
</comment>
<protein>
    <submittedName>
        <fullName evidence="1">Uncharacterized protein</fullName>
    </submittedName>
</protein>